<gene>
    <name evidence="1" type="ORF">OAN307_c43160</name>
</gene>
<evidence type="ECO:0000313" key="1">
    <source>
        <dbReference type="EMBL" id="AGI69700.1"/>
    </source>
</evidence>
<dbReference type="EMBL" id="CP003740">
    <property type="protein sequence ID" value="AGI69700.1"/>
    <property type="molecule type" value="Genomic_DNA"/>
</dbReference>
<organism evidence="1 2">
    <name type="scientific">Octadecabacter antarcticus 307</name>
    <dbReference type="NCBI Taxonomy" id="391626"/>
    <lineage>
        <taxon>Bacteria</taxon>
        <taxon>Pseudomonadati</taxon>
        <taxon>Pseudomonadota</taxon>
        <taxon>Alphaproteobacteria</taxon>
        <taxon>Rhodobacterales</taxon>
        <taxon>Roseobacteraceae</taxon>
        <taxon>Octadecabacter</taxon>
    </lineage>
</organism>
<dbReference type="HOGENOM" id="CLU_2396748_0_0_5"/>
<dbReference type="eggNOG" id="COG0569">
    <property type="taxonomic scope" value="Bacteria"/>
</dbReference>
<dbReference type="Proteomes" id="UP000005307">
    <property type="component" value="Chromosome"/>
</dbReference>
<dbReference type="AlphaFoldDB" id="M9RIN9"/>
<protein>
    <submittedName>
        <fullName evidence="1">Uncharacterized protein</fullName>
    </submittedName>
</protein>
<reference evidence="1 2" key="1">
    <citation type="journal article" date="2013" name="PLoS ONE">
        <title>Poles Apart: Arctic and Antarctic Octadecabacter strains Share High Genome Plasticity and a New Type of Xanthorhodopsin.</title>
        <authorList>
            <person name="Vollmers J."/>
            <person name="Voget S."/>
            <person name="Dietrich S."/>
            <person name="Gollnow K."/>
            <person name="Smits M."/>
            <person name="Meyer K."/>
            <person name="Brinkhoff T."/>
            <person name="Simon M."/>
            <person name="Daniel R."/>
        </authorList>
    </citation>
    <scope>NUCLEOTIDE SEQUENCE [LARGE SCALE GENOMIC DNA]</scope>
    <source>
        <strain evidence="1 2">307</strain>
    </source>
</reference>
<name>M9RIN9_9RHOB</name>
<keyword evidence="2" id="KW-1185">Reference proteome</keyword>
<accession>M9RIN9</accession>
<sequence>MLIILAVSLIVERVGGTALRLTGMPIDAPRFQSISALTDTGFTMQEAETTMHHPLRRKVLIALMFAEHTAQRHCPASRQLRRAEPWVDDHAYE</sequence>
<evidence type="ECO:0000313" key="2">
    <source>
        <dbReference type="Proteomes" id="UP000005307"/>
    </source>
</evidence>
<dbReference type="KEGG" id="oat:OAN307_c43160"/>
<proteinExistence type="predicted"/>